<dbReference type="InterPro" id="IPR019734">
    <property type="entry name" value="TPR_rpt"/>
</dbReference>
<comment type="subcellular location">
    <subcellularLocation>
        <location evidence="1 10">Cytoplasm</location>
        <location evidence="1 10">Cytoskeleton</location>
    </subcellularLocation>
</comment>
<evidence type="ECO:0000256" key="11">
    <source>
        <dbReference type="SAM" id="Coils"/>
    </source>
</evidence>
<name>A0A1B0AMH5_9MUSC</name>
<keyword evidence="7 11" id="KW-0175">Coiled coil</keyword>
<dbReference type="GO" id="GO:0005737">
    <property type="term" value="C:cytoplasm"/>
    <property type="evidence" value="ECO:0007669"/>
    <property type="project" value="TreeGrafter"/>
</dbReference>
<dbReference type="GO" id="GO:0007018">
    <property type="term" value="P:microtubule-based movement"/>
    <property type="evidence" value="ECO:0007669"/>
    <property type="project" value="TreeGrafter"/>
</dbReference>
<evidence type="ECO:0000256" key="3">
    <source>
        <dbReference type="ARBA" id="ARBA00022490"/>
    </source>
</evidence>
<feature type="compositionally biased region" description="Low complexity" evidence="12">
    <location>
        <begin position="109"/>
        <end position="127"/>
    </location>
</feature>
<comment type="function">
    <text evidence="10">Kinesin is a microtubule-associated force-producing protein that play a role in organelle transport.</text>
</comment>
<comment type="similarity">
    <text evidence="2 10">Belongs to the kinesin light chain family.</text>
</comment>
<sequence>MTTAKRRANSGATIVADNHYSQSNQQQQQQLQQLHQHSINYQEQQRQQPHHGLSQQTYQQQQQPLHTPQPQQQQQQQPQIITDHSQQQQYNYQQMPSNQNYRNSGTNETSLLSSSTTSSSSASPPSTVRNECSVKLPLDILVLKEIIQIEIMFANMNTFHQNLEGSCYGHLSVNTRQDAFCPCGGQKLVWNSNAIETIMILNAALCKIKNENEELKAHNRHLQRDNDRLKRELFEREKQLQTMQIRTAALEEEINYMKFKTTMTNAKNSSFINQKTVEEEIQTSLTENLKKANSSKEMCSSLNFLFNLAVQYALEGKYEIAVPICKEALNAFKETNNEYHAGAAILLNFLSLISAKYGLYCEAARYLEKSLLIRTFNCGFNDETAIITLGNLATLYGKCQWYRKAEETKIKLVRIKQQILGDNHLELAKDLTDLAVLSQQQGRYEEEQVYYHRAVNIYESQLDANDIRVKRAKLNLAKCLIGQVKFQEAALLYEQIEGVF</sequence>
<evidence type="ECO:0000256" key="7">
    <source>
        <dbReference type="ARBA" id="ARBA00023054"/>
    </source>
</evidence>
<dbReference type="SMART" id="SM00028">
    <property type="entry name" value="TPR"/>
    <property type="match status" value="2"/>
</dbReference>
<evidence type="ECO:0000313" key="14">
    <source>
        <dbReference type="Proteomes" id="UP000092460"/>
    </source>
</evidence>
<dbReference type="Pfam" id="PF13424">
    <property type="entry name" value="TPR_12"/>
    <property type="match status" value="1"/>
</dbReference>
<keyword evidence="3 10" id="KW-0963">Cytoplasm</keyword>
<evidence type="ECO:0000256" key="1">
    <source>
        <dbReference type="ARBA" id="ARBA00004245"/>
    </source>
</evidence>
<dbReference type="InterPro" id="IPR011990">
    <property type="entry name" value="TPR-like_helical_dom_sf"/>
</dbReference>
<dbReference type="Gene3D" id="1.25.40.10">
    <property type="entry name" value="Tetratricopeptide repeat domain"/>
    <property type="match status" value="1"/>
</dbReference>
<dbReference type="GO" id="GO:0005874">
    <property type="term" value="C:microtubule"/>
    <property type="evidence" value="ECO:0007669"/>
    <property type="project" value="UniProtKB-UniRule"/>
</dbReference>
<reference evidence="14" key="1">
    <citation type="submission" date="2015-01" db="EMBL/GenBank/DDBJ databases">
        <authorList>
            <person name="Aksoy S."/>
            <person name="Warren W."/>
            <person name="Wilson R.K."/>
        </authorList>
    </citation>
    <scope>NUCLEOTIDE SEQUENCE [LARGE SCALE GENOMIC DNA]</scope>
    <source>
        <strain evidence="14">IAEA</strain>
    </source>
</reference>
<evidence type="ECO:0000256" key="12">
    <source>
        <dbReference type="SAM" id="MobiDB-lite"/>
    </source>
</evidence>
<dbReference type="SUPFAM" id="SSF48452">
    <property type="entry name" value="TPR-like"/>
    <property type="match status" value="2"/>
</dbReference>
<dbReference type="EnsemblMetazoa" id="GPPI001823-RA">
    <property type="protein sequence ID" value="GPPI001823-PA"/>
    <property type="gene ID" value="GPPI001823"/>
</dbReference>
<keyword evidence="14" id="KW-1185">Reference proteome</keyword>
<evidence type="ECO:0000256" key="6">
    <source>
        <dbReference type="ARBA" id="ARBA00022803"/>
    </source>
</evidence>
<keyword evidence="4 10" id="KW-0493">Microtubule</keyword>
<feature type="compositionally biased region" description="Low complexity" evidence="12">
    <location>
        <begin position="53"/>
        <end position="101"/>
    </location>
</feature>
<organism evidence="13 14">
    <name type="scientific">Glossina palpalis gambiensis</name>
    <dbReference type="NCBI Taxonomy" id="67801"/>
    <lineage>
        <taxon>Eukaryota</taxon>
        <taxon>Metazoa</taxon>
        <taxon>Ecdysozoa</taxon>
        <taxon>Arthropoda</taxon>
        <taxon>Hexapoda</taxon>
        <taxon>Insecta</taxon>
        <taxon>Pterygota</taxon>
        <taxon>Neoptera</taxon>
        <taxon>Endopterygota</taxon>
        <taxon>Diptera</taxon>
        <taxon>Brachycera</taxon>
        <taxon>Muscomorpha</taxon>
        <taxon>Hippoboscoidea</taxon>
        <taxon>Glossinidae</taxon>
        <taxon>Glossina</taxon>
    </lineage>
</organism>
<dbReference type="AlphaFoldDB" id="A0A1B0AMH5"/>
<dbReference type="EMBL" id="JXJN01000448">
    <property type="status" value="NOT_ANNOTATED_CDS"/>
    <property type="molecule type" value="Genomic_DNA"/>
</dbReference>
<evidence type="ECO:0000256" key="2">
    <source>
        <dbReference type="ARBA" id="ARBA00009622"/>
    </source>
</evidence>
<accession>A0A1B0AMH5</accession>
<reference evidence="13" key="2">
    <citation type="submission" date="2020-05" db="UniProtKB">
        <authorList>
            <consortium name="EnsemblMetazoa"/>
        </authorList>
    </citation>
    <scope>IDENTIFICATION</scope>
    <source>
        <strain evidence="13">IAEA</strain>
    </source>
</reference>
<feature type="coiled-coil region" evidence="11">
    <location>
        <begin position="201"/>
        <end position="246"/>
    </location>
</feature>
<feature type="region of interest" description="Disordered" evidence="12">
    <location>
        <begin position="42"/>
        <end position="129"/>
    </location>
</feature>
<evidence type="ECO:0000256" key="4">
    <source>
        <dbReference type="ARBA" id="ARBA00022701"/>
    </source>
</evidence>
<evidence type="ECO:0000313" key="13">
    <source>
        <dbReference type="EnsemblMetazoa" id="GPPI001823-PA"/>
    </source>
</evidence>
<keyword evidence="5" id="KW-0677">Repeat</keyword>
<proteinExistence type="inferred from homology"/>
<dbReference type="Proteomes" id="UP000092460">
    <property type="component" value="Unassembled WGS sequence"/>
</dbReference>
<comment type="subunit">
    <text evidence="10">Oligomeric complex composed of two heavy chains and two light chains.</text>
</comment>
<evidence type="ECO:0000256" key="9">
    <source>
        <dbReference type="ARBA" id="ARBA00023212"/>
    </source>
</evidence>
<evidence type="ECO:0000256" key="8">
    <source>
        <dbReference type="ARBA" id="ARBA00023175"/>
    </source>
</evidence>
<dbReference type="STRING" id="67801.A0A1B0AMH5"/>
<keyword evidence="8 10" id="KW-0505">Motor protein</keyword>
<dbReference type="PANTHER" id="PTHR45783">
    <property type="entry name" value="KINESIN LIGHT CHAIN"/>
    <property type="match status" value="1"/>
</dbReference>
<dbReference type="GO" id="GO:0005871">
    <property type="term" value="C:kinesin complex"/>
    <property type="evidence" value="ECO:0007669"/>
    <property type="project" value="UniProtKB-UniRule"/>
</dbReference>
<dbReference type="VEuPathDB" id="VectorBase:GPPI001823"/>
<evidence type="ECO:0000256" key="10">
    <source>
        <dbReference type="RuleBase" id="RU367020"/>
    </source>
</evidence>
<dbReference type="PRINTS" id="PR00381">
    <property type="entry name" value="KINESINLIGHT"/>
</dbReference>
<dbReference type="GO" id="GO:0019894">
    <property type="term" value="F:kinesin binding"/>
    <property type="evidence" value="ECO:0007669"/>
    <property type="project" value="TreeGrafter"/>
</dbReference>
<dbReference type="PANTHER" id="PTHR45783:SF3">
    <property type="entry name" value="KINESIN LIGHT CHAIN"/>
    <property type="match status" value="1"/>
</dbReference>
<keyword evidence="6" id="KW-0802">TPR repeat</keyword>
<keyword evidence="9 10" id="KW-0206">Cytoskeleton</keyword>
<dbReference type="InterPro" id="IPR002151">
    <property type="entry name" value="Kinesin_light"/>
</dbReference>
<protein>
    <recommendedName>
        <fullName evidence="10">Kinesin light chain</fullName>
    </recommendedName>
</protein>
<dbReference type="EMBL" id="JXJN01000447">
    <property type="status" value="NOT_ANNOTATED_CDS"/>
    <property type="molecule type" value="Genomic_DNA"/>
</dbReference>
<evidence type="ECO:0000256" key="5">
    <source>
        <dbReference type="ARBA" id="ARBA00022737"/>
    </source>
</evidence>